<dbReference type="AlphaFoldDB" id="A0A9P6W5Y5"/>
<proteinExistence type="predicted"/>
<feature type="compositionally biased region" description="Basic and acidic residues" evidence="1">
    <location>
        <begin position="1"/>
        <end position="10"/>
    </location>
</feature>
<sequence>MTKGEADAGKGDQAGQSQLLETRASPETQDSTEREEPEEETKPVTAIFNRVWSKQHPPSVAACTALAEEARQRMLDLGITQPAEKVMVSLHFGSATQGPNKWLTHASVQLENQPIVVATELLEVGGRMIVQGLTGFTTNVGAFVAFLEALANNTPVVFVFQDDTAVNFEAYELIKAGH</sequence>
<dbReference type="EMBL" id="PUHQ01000022">
    <property type="protein sequence ID" value="KAG0663056.1"/>
    <property type="molecule type" value="Genomic_DNA"/>
</dbReference>
<organism evidence="2 3">
    <name type="scientific">Rhodotorula mucilaginosa</name>
    <name type="common">Yeast</name>
    <name type="synonym">Rhodotorula rubra</name>
    <dbReference type="NCBI Taxonomy" id="5537"/>
    <lineage>
        <taxon>Eukaryota</taxon>
        <taxon>Fungi</taxon>
        <taxon>Dikarya</taxon>
        <taxon>Basidiomycota</taxon>
        <taxon>Pucciniomycotina</taxon>
        <taxon>Microbotryomycetes</taxon>
        <taxon>Sporidiobolales</taxon>
        <taxon>Sporidiobolaceae</taxon>
        <taxon>Rhodotorula</taxon>
    </lineage>
</organism>
<protein>
    <submittedName>
        <fullName evidence="2">Uncharacterized protein</fullName>
    </submittedName>
</protein>
<name>A0A9P6W5Y5_RHOMI</name>
<accession>A0A9P6W5Y5</accession>
<reference evidence="2 3" key="1">
    <citation type="submission" date="2020-11" db="EMBL/GenBank/DDBJ databases">
        <title>Kefir isolates.</title>
        <authorList>
            <person name="Marcisauskas S."/>
            <person name="Kim Y."/>
            <person name="Blasche S."/>
        </authorList>
    </citation>
    <scope>NUCLEOTIDE SEQUENCE [LARGE SCALE GENOMIC DNA]</scope>
    <source>
        <strain evidence="2 3">KR</strain>
    </source>
</reference>
<feature type="region of interest" description="Disordered" evidence="1">
    <location>
        <begin position="1"/>
        <end position="44"/>
    </location>
</feature>
<evidence type="ECO:0000313" key="3">
    <source>
        <dbReference type="Proteomes" id="UP000777482"/>
    </source>
</evidence>
<dbReference type="Proteomes" id="UP000777482">
    <property type="component" value="Unassembled WGS sequence"/>
</dbReference>
<gene>
    <name evidence="2" type="ORF">C6P46_002899</name>
</gene>
<evidence type="ECO:0000313" key="2">
    <source>
        <dbReference type="EMBL" id="KAG0663056.1"/>
    </source>
</evidence>
<evidence type="ECO:0000256" key="1">
    <source>
        <dbReference type="SAM" id="MobiDB-lite"/>
    </source>
</evidence>
<comment type="caution">
    <text evidence="2">The sequence shown here is derived from an EMBL/GenBank/DDBJ whole genome shotgun (WGS) entry which is preliminary data.</text>
</comment>
<keyword evidence="3" id="KW-1185">Reference proteome</keyword>